<dbReference type="AlphaFoldDB" id="A0A2P7QIU1"/>
<organism evidence="1 2">
    <name type="scientific">Allosphingosinicella deserti</name>
    <dbReference type="NCBI Taxonomy" id="2116704"/>
    <lineage>
        <taxon>Bacteria</taxon>
        <taxon>Pseudomonadati</taxon>
        <taxon>Pseudomonadota</taxon>
        <taxon>Alphaproteobacteria</taxon>
        <taxon>Sphingomonadales</taxon>
        <taxon>Sphingomonadaceae</taxon>
        <taxon>Allosphingosinicella</taxon>
    </lineage>
</organism>
<name>A0A2P7QIU1_9SPHN</name>
<protein>
    <submittedName>
        <fullName evidence="1">Uncharacterized protein</fullName>
    </submittedName>
</protein>
<proteinExistence type="predicted"/>
<evidence type="ECO:0000313" key="2">
    <source>
        <dbReference type="Proteomes" id="UP000241167"/>
    </source>
</evidence>
<keyword evidence="2" id="KW-1185">Reference proteome</keyword>
<dbReference type="EMBL" id="PXYI01000007">
    <property type="protein sequence ID" value="PSJ37888.1"/>
    <property type="molecule type" value="Genomic_DNA"/>
</dbReference>
<reference evidence="1 2" key="1">
    <citation type="submission" date="2018-03" db="EMBL/GenBank/DDBJ databases">
        <title>The draft genome of Sphingosinicella sp. GL-C-18.</title>
        <authorList>
            <person name="Liu L."/>
            <person name="Li L."/>
            <person name="Liang L."/>
            <person name="Zhang X."/>
            <person name="Wang T."/>
        </authorList>
    </citation>
    <scope>NUCLEOTIDE SEQUENCE [LARGE SCALE GENOMIC DNA]</scope>
    <source>
        <strain evidence="1 2">GL-C-18</strain>
    </source>
</reference>
<dbReference type="Proteomes" id="UP000241167">
    <property type="component" value="Unassembled WGS sequence"/>
</dbReference>
<gene>
    <name evidence="1" type="ORF">C7I55_19445</name>
</gene>
<sequence>MHLASSAGGEAMAWTSDEDEAVRHILLAWETLSPGDLSTLSFILKHPGGRLATAEGSANCTMWENFERLGWARSVDIGLPPPARFFEVTEDGYGYIPRFIERFHLGPVFDRPTQPSAG</sequence>
<comment type="caution">
    <text evidence="1">The sequence shown here is derived from an EMBL/GenBank/DDBJ whole genome shotgun (WGS) entry which is preliminary data.</text>
</comment>
<evidence type="ECO:0000313" key="1">
    <source>
        <dbReference type="EMBL" id="PSJ37888.1"/>
    </source>
</evidence>
<accession>A0A2P7QIU1</accession>